<proteinExistence type="predicted"/>
<reference evidence="1 2" key="1">
    <citation type="submission" date="2020-01" db="EMBL/GenBank/DDBJ databases">
        <title>Paenibacillus sp. nov., isolated from tomato rhizosphere.</title>
        <authorList>
            <person name="Weon H.-Y."/>
            <person name="Lee S.A."/>
        </authorList>
    </citation>
    <scope>NUCLEOTIDE SEQUENCE [LARGE SCALE GENOMIC DNA]</scope>
    <source>
        <strain evidence="1 2">12200R-189</strain>
    </source>
</reference>
<dbReference type="Proteomes" id="UP000476064">
    <property type="component" value="Chromosome"/>
</dbReference>
<evidence type="ECO:0000313" key="1">
    <source>
        <dbReference type="EMBL" id="QHT62919.1"/>
    </source>
</evidence>
<keyword evidence="2" id="KW-1185">Reference proteome</keyword>
<dbReference type="AlphaFoldDB" id="A0A6C0G5J7"/>
<evidence type="ECO:0008006" key="3">
    <source>
        <dbReference type="Google" id="ProtNLM"/>
    </source>
</evidence>
<sequence length="229" mass="24418">MRATSRPDLEIAGIGSAAGGQYHSVKMEGVCKVGDAIDCFAFKSNGLTTVNGGIMAEEQLEVSGKLSCHGGMVGGNVKLEGQVTVNGPFEADRAEMNGLVKVKGDADASDFKVRGALSVEGWLTAGQLEVKLEGPFHAEGIKSRHITVRHHGKGGLRRLIESLLPVWQVQLKARTIEGDIVDVEETTAELVRGRTVVIGPGSDIDRVEYVADLVVHPQAQVRSRLQIQG</sequence>
<gene>
    <name evidence="1" type="ORF">GXP70_25145</name>
</gene>
<name>A0A6C0G5J7_9BACL</name>
<organism evidence="1 2">
    <name type="scientific">Paenibacillus lycopersici</name>
    <dbReference type="NCBI Taxonomy" id="2704462"/>
    <lineage>
        <taxon>Bacteria</taxon>
        <taxon>Bacillati</taxon>
        <taxon>Bacillota</taxon>
        <taxon>Bacilli</taxon>
        <taxon>Bacillales</taxon>
        <taxon>Paenibacillaceae</taxon>
        <taxon>Paenibacillus</taxon>
    </lineage>
</organism>
<accession>A0A6C0G5J7</accession>
<dbReference type="KEGG" id="plyc:GXP70_25145"/>
<protein>
    <recommendedName>
        <fullName evidence="3">Polymer-forming cytoskeletal protein</fullName>
    </recommendedName>
</protein>
<dbReference type="RefSeq" id="WP_162359350.1">
    <property type="nucleotide sequence ID" value="NZ_CP048209.1"/>
</dbReference>
<dbReference type="EMBL" id="CP048209">
    <property type="protein sequence ID" value="QHT62919.1"/>
    <property type="molecule type" value="Genomic_DNA"/>
</dbReference>
<evidence type="ECO:0000313" key="2">
    <source>
        <dbReference type="Proteomes" id="UP000476064"/>
    </source>
</evidence>